<dbReference type="AlphaFoldDB" id="A0AAU7UG53"/>
<organism evidence="2">
    <name type="scientific">Deinococcus sonorensis KR-87</name>
    <dbReference type="NCBI Taxonomy" id="694439"/>
    <lineage>
        <taxon>Bacteria</taxon>
        <taxon>Thermotogati</taxon>
        <taxon>Deinococcota</taxon>
        <taxon>Deinococci</taxon>
        <taxon>Deinococcales</taxon>
        <taxon>Deinococcaceae</taxon>
        <taxon>Deinococcus</taxon>
    </lineage>
</organism>
<sequence>MSGEARLEILSRIYRAQVAPAAAVPFAAPLPSRPQAEVVQQFAEYAAEYRAHVQRVSEGELAERILTLLTGRRVLVPEGLPEAWWTRLDAVTDAGQSHRDLSRCEAVLTTCAAAIAETGTVVLDHGPGQGRRALTLIPDLHVCVVRATQVVDSVAEAVQRLEDSVRAGRPLTWISGPSATSDIELSRVEGVHGPRRLHLLLLEDGQAHD</sequence>
<evidence type="ECO:0000259" key="1">
    <source>
        <dbReference type="Pfam" id="PF02589"/>
    </source>
</evidence>
<feature type="domain" description="LUD" evidence="1">
    <location>
        <begin position="84"/>
        <end position="202"/>
    </location>
</feature>
<protein>
    <submittedName>
        <fullName evidence="2">Lactate utilization protein C</fullName>
    </submittedName>
</protein>
<dbReference type="InterPro" id="IPR037171">
    <property type="entry name" value="NagB/RpiA_transferase-like"/>
</dbReference>
<dbReference type="EMBL" id="CP158300">
    <property type="protein sequence ID" value="XBV87526.1"/>
    <property type="molecule type" value="Genomic_DNA"/>
</dbReference>
<evidence type="ECO:0000313" key="2">
    <source>
        <dbReference type="EMBL" id="XBV87526.1"/>
    </source>
</evidence>
<dbReference type="KEGG" id="dsc:ABOD76_20985"/>
<dbReference type="RefSeq" id="WP_350245675.1">
    <property type="nucleotide sequence ID" value="NZ_CP158300.1"/>
</dbReference>
<gene>
    <name evidence="2" type="ORF">ABOD76_20985</name>
</gene>
<dbReference type="PANTHER" id="PTHR43682">
    <property type="entry name" value="LACTATE UTILIZATION PROTEIN C"/>
    <property type="match status" value="1"/>
</dbReference>
<proteinExistence type="predicted"/>
<reference evidence="2" key="1">
    <citation type="submission" date="2024-06" db="EMBL/GenBank/DDBJ databases">
        <title>Draft Genome Sequence of Deinococcus sonorensis Type Strain KR-87, a Biofilm Producing Representative of the Genus Deinococcus.</title>
        <authorList>
            <person name="Boren L.S."/>
            <person name="Grosso R.A."/>
            <person name="Hugenberg-Cox A.N."/>
            <person name="Hill J.T.E."/>
            <person name="Albert C.M."/>
            <person name="Tuohy J.M."/>
        </authorList>
    </citation>
    <scope>NUCLEOTIDE SEQUENCE</scope>
    <source>
        <strain evidence="2">KR-87</strain>
        <plasmid evidence="2">pDson02</plasmid>
    </source>
</reference>
<geneLocation type="plasmid" evidence="2">
    <name>pDson02</name>
</geneLocation>
<dbReference type="SUPFAM" id="SSF100950">
    <property type="entry name" value="NagB/RpiA/CoA transferase-like"/>
    <property type="match status" value="1"/>
</dbReference>
<dbReference type="InterPro" id="IPR024185">
    <property type="entry name" value="FTHF_cligase-like_sf"/>
</dbReference>
<name>A0AAU7UG53_9DEIO</name>
<dbReference type="Gene3D" id="3.40.50.10420">
    <property type="entry name" value="NagB/RpiA/CoA transferase-like"/>
    <property type="match status" value="1"/>
</dbReference>
<dbReference type="Pfam" id="PF02589">
    <property type="entry name" value="LUD_dom"/>
    <property type="match status" value="1"/>
</dbReference>
<dbReference type="InterPro" id="IPR003741">
    <property type="entry name" value="LUD_dom"/>
</dbReference>
<keyword evidence="2" id="KW-0614">Plasmid</keyword>
<dbReference type="PANTHER" id="PTHR43682:SF1">
    <property type="entry name" value="LACTATE UTILIZATION PROTEIN C"/>
    <property type="match status" value="1"/>
</dbReference>
<accession>A0AAU7UG53</accession>